<sequence length="504" mass="57340">MEESRSKKSFKNIVSGIGNKILTIVLGFLARTIFIQILSVDYLGINSLFTDILSMLSMVDLGFNTAIVFSLYKPLANNDKKNIAALMQFYKNIYNIIAISVAIIGICLVPFLDYIVNVDKAIPNLELYYLLSLANVVISYLFVYKTSILTADQKNYIVLNITSIISTLKTILQIIFLVLFKSYTVYLLLGILSNFICNFWASNKAKKMYPYIQNKEILPKKEKRLIFNNIKSIFIYKVSSLLLTASDNTIISILLGTSIVGYYSNYLMLNTQIVAIITIFFSSLTASIGNLVIKETYERRYLVFESMQSISFILCGIIVTCYAVLVNDFITIWLGKEFVFDNIIVMATALNLYLSCILQPLWVYREATGLYMRTKFIMLLAAIINILLSIILGKIMGLAGILFASAIARLSTYIWYEPKLLFNIFFKRKVGSFYAGILKNFCLVLVIYMGMNQLIGKVHTIDIYSFCLKMACSSVIVSLMFLLVYRKTEGFKLIMQRLKSIKRT</sequence>
<dbReference type="GO" id="GO:0005886">
    <property type="term" value="C:plasma membrane"/>
    <property type="evidence" value="ECO:0007669"/>
    <property type="project" value="UniProtKB-SubCell"/>
</dbReference>
<feature type="transmembrane region" description="Helical" evidence="6">
    <location>
        <begin position="52"/>
        <end position="72"/>
    </location>
</feature>
<feature type="transmembrane region" description="Helical" evidence="6">
    <location>
        <begin position="183"/>
        <end position="201"/>
    </location>
</feature>
<dbReference type="PANTHER" id="PTHR30250:SF26">
    <property type="entry name" value="PSMA PROTEIN"/>
    <property type="match status" value="1"/>
</dbReference>
<keyword evidence="2" id="KW-1003">Cell membrane</keyword>
<dbReference type="KEGG" id="emt:CPZ25_002325"/>
<feature type="transmembrane region" description="Helical" evidence="6">
    <location>
        <begin position="463"/>
        <end position="485"/>
    </location>
</feature>
<dbReference type="RefSeq" id="WP_096920841.1">
    <property type="nucleotide sequence ID" value="NZ_CP029487.1"/>
</dbReference>
<feature type="transmembrane region" description="Helical" evidence="6">
    <location>
        <begin position="398"/>
        <end position="416"/>
    </location>
</feature>
<feature type="transmembrane region" description="Helical" evidence="6">
    <location>
        <begin position="376"/>
        <end position="392"/>
    </location>
</feature>
<keyword evidence="8" id="KW-1185">Reference proteome</keyword>
<evidence type="ECO:0000256" key="4">
    <source>
        <dbReference type="ARBA" id="ARBA00022989"/>
    </source>
</evidence>
<evidence type="ECO:0000256" key="3">
    <source>
        <dbReference type="ARBA" id="ARBA00022692"/>
    </source>
</evidence>
<name>A0A4V1GLL4_EUBML</name>
<feature type="transmembrane region" description="Helical" evidence="6">
    <location>
        <begin position="127"/>
        <end position="144"/>
    </location>
</feature>
<evidence type="ECO:0000256" key="1">
    <source>
        <dbReference type="ARBA" id="ARBA00004651"/>
    </source>
</evidence>
<feature type="transmembrane region" description="Helical" evidence="6">
    <location>
        <begin position="432"/>
        <end position="451"/>
    </location>
</feature>
<protein>
    <submittedName>
        <fullName evidence="7">Transporter</fullName>
    </submittedName>
</protein>
<reference evidence="7 8" key="1">
    <citation type="submission" date="2018-05" db="EMBL/GenBank/DDBJ databases">
        <title>Genome comparison of Eubacterium sp.</title>
        <authorList>
            <person name="Feng Y."/>
            <person name="Sanchez-Andrea I."/>
            <person name="Stams A.J.M."/>
            <person name="De Vos W.M."/>
        </authorList>
    </citation>
    <scope>NUCLEOTIDE SEQUENCE [LARGE SCALE GENOMIC DNA]</scope>
    <source>
        <strain evidence="7 8">YI</strain>
    </source>
</reference>
<keyword evidence="4 6" id="KW-1133">Transmembrane helix</keyword>
<evidence type="ECO:0000313" key="7">
    <source>
        <dbReference type="EMBL" id="QCT70196.1"/>
    </source>
</evidence>
<evidence type="ECO:0000256" key="5">
    <source>
        <dbReference type="ARBA" id="ARBA00023136"/>
    </source>
</evidence>
<feature type="transmembrane region" description="Helical" evidence="6">
    <location>
        <begin position="241"/>
        <end position="263"/>
    </location>
</feature>
<dbReference type="Proteomes" id="UP000218387">
    <property type="component" value="Chromosome"/>
</dbReference>
<accession>A0A4V1GLL4</accession>
<comment type="subcellular location">
    <subcellularLocation>
        <location evidence="1">Cell membrane</location>
        <topology evidence="1">Multi-pass membrane protein</topology>
    </subcellularLocation>
</comment>
<evidence type="ECO:0000313" key="8">
    <source>
        <dbReference type="Proteomes" id="UP000218387"/>
    </source>
</evidence>
<dbReference type="AlphaFoldDB" id="A0A4V1GLL4"/>
<feature type="transmembrane region" description="Helical" evidence="6">
    <location>
        <begin position="156"/>
        <end position="177"/>
    </location>
</feature>
<proteinExistence type="predicted"/>
<keyword evidence="3 6" id="KW-0812">Transmembrane</keyword>
<keyword evidence="5 6" id="KW-0472">Membrane</keyword>
<feature type="transmembrane region" description="Helical" evidence="6">
    <location>
        <begin position="21"/>
        <end position="40"/>
    </location>
</feature>
<dbReference type="EMBL" id="CP029487">
    <property type="protein sequence ID" value="QCT70196.1"/>
    <property type="molecule type" value="Genomic_DNA"/>
</dbReference>
<feature type="transmembrane region" description="Helical" evidence="6">
    <location>
        <begin position="312"/>
        <end position="334"/>
    </location>
</feature>
<feature type="transmembrane region" description="Helical" evidence="6">
    <location>
        <begin position="93"/>
        <end position="115"/>
    </location>
</feature>
<organism evidence="7 8">
    <name type="scientific">Eubacterium maltosivorans</name>
    <dbReference type="NCBI Taxonomy" id="2041044"/>
    <lineage>
        <taxon>Bacteria</taxon>
        <taxon>Bacillati</taxon>
        <taxon>Bacillota</taxon>
        <taxon>Clostridia</taxon>
        <taxon>Eubacteriales</taxon>
        <taxon>Eubacteriaceae</taxon>
        <taxon>Eubacterium</taxon>
    </lineage>
</organism>
<feature type="transmembrane region" description="Helical" evidence="6">
    <location>
        <begin position="340"/>
        <end position="364"/>
    </location>
</feature>
<evidence type="ECO:0000256" key="6">
    <source>
        <dbReference type="SAM" id="Phobius"/>
    </source>
</evidence>
<feature type="transmembrane region" description="Helical" evidence="6">
    <location>
        <begin position="269"/>
        <end position="292"/>
    </location>
</feature>
<dbReference type="InterPro" id="IPR050833">
    <property type="entry name" value="Poly_Biosynth_Transport"/>
</dbReference>
<gene>
    <name evidence="7" type="ORF">CPZ25_002325</name>
</gene>
<dbReference type="PANTHER" id="PTHR30250">
    <property type="entry name" value="PST FAMILY PREDICTED COLANIC ACID TRANSPORTER"/>
    <property type="match status" value="1"/>
</dbReference>
<evidence type="ECO:0000256" key="2">
    <source>
        <dbReference type="ARBA" id="ARBA00022475"/>
    </source>
</evidence>